<comment type="caution">
    <text evidence="2">The sequence shown here is derived from an EMBL/GenBank/DDBJ whole genome shotgun (WGS) entry which is preliminary data.</text>
</comment>
<evidence type="ECO:0000313" key="2">
    <source>
        <dbReference type="EMBL" id="KAH9529041.1"/>
    </source>
</evidence>
<dbReference type="EMBL" id="ASGP02000001">
    <property type="protein sequence ID" value="KAH9529041.1"/>
    <property type="molecule type" value="Genomic_DNA"/>
</dbReference>
<evidence type="ECO:0000313" key="3">
    <source>
        <dbReference type="Proteomes" id="UP000790347"/>
    </source>
</evidence>
<name>A0A922IEM7_DERFA</name>
<accession>A0A922IEM7</accession>
<dbReference type="Proteomes" id="UP000790347">
    <property type="component" value="Unassembled WGS sequence"/>
</dbReference>
<keyword evidence="1" id="KW-0472">Membrane</keyword>
<keyword evidence="1" id="KW-0812">Transmembrane</keyword>
<gene>
    <name evidence="2" type="ORF">DERF_002950</name>
</gene>
<protein>
    <submittedName>
        <fullName evidence="2">Uncharacterized protein</fullName>
    </submittedName>
</protein>
<organism evidence="2 3">
    <name type="scientific">Dermatophagoides farinae</name>
    <name type="common">American house dust mite</name>
    <dbReference type="NCBI Taxonomy" id="6954"/>
    <lineage>
        <taxon>Eukaryota</taxon>
        <taxon>Metazoa</taxon>
        <taxon>Ecdysozoa</taxon>
        <taxon>Arthropoda</taxon>
        <taxon>Chelicerata</taxon>
        <taxon>Arachnida</taxon>
        <taxon>Acari</taxon>
        <taxon>Acariformes</taxon>
        <taxon>Sarcoptiformes</taxon>
        <taxon>Astigmata</taxon>
        <taxon>Psoroptidia</taxon>
        <taxon>Analgoidea</taxon>
        <taxon>Pyroglyphidae</taxon>
        <taxon>Dermatophagoidinae</taxon>
        <taxon>Dermatophagoides</taxon>
    </lineage>
</organism>
<sequence>MIDIDFVSIHNHHRHCSSVFFCYSTSDHNLLSISAKMRYKDVDVLIDEQPSVIYRIILSSILIIMIVNNNKQHQHRLIDNFKY</sequence>
<keyword evidence="3" id="KW-1185">Reference proteome</keyword>
<evidence type="ECO:0000256" key="1">
    <source>
        <dbReference type="SAM" id="Phobius"/>
    </source>
</evidence>
<keyword evidence="1" id="KW-1133">Transmembrane helix</keyword>
<proteinExistence type="predicted"/>
<feature type="transmembrane region" description="Helical" evidence="1">
    <location>
        <begin position="52"/>
        <end position="68"/>
    </location>
</feature>
<reference evidence="2" key="2">
    <citation type="journal article" date="2022" name="Res Sq">
        <title>Comparative Genomics Reveals Insights into the Divergent Evolution of Astigmatic Mites and Household Pest Adaptations.</title>
        <authorList>
            <person name="Xiong Q."/>
            <person name="Wan A.T.-Y."/>
            <person name="Liu X.-Y."/>
            <person name="Fung C.S.-H."/>
            <person name="Xiao X."/>
            <person name="Malainual N."/>
            <person name="Hou J."/>
            <person name="Wang L."/>
            <person name="Wang M."/>
            <person name="Yang K."/>
            <person name="Cui Y."/>
            <person name="Leung E."/>
            <person name="Nong W."/>
            <person name="Shin S.-K."/>
            <person name="Au S."/>
            <person name="Jeong K.Y."/>
            <person name="Chew F.T."/>
            <person name="Hui J."/>
            <person name="Leung T.F."/>
            <person name="Tungtrongchitr A."/>
            <person name="Zhong N."/>
            <person name="Liu Z."/>
            <person name="Tsui S."/>
        </authorList>
    </citation>
    <scope>NUCLEOTIDE SEQUENCE</scope>
    <source>
        <strain evidence="2">Derf</strain>
        <tissue evidence="2">Whole organism</tissue>
    </source>
</reference>
<dbReference type="AlphaFoldDB" id="A0A922IEM7"/>
<reference evidence="2" key="1">
    <citation type="submission" date="2013-05" db="EMBL/GenBank/DDBJ databases">
        <authorList>
            <person name="Yim A.K.Y."/>
            <person name="Chan T.F."/>
            <person name="Ji K.M."/>
            <person name="Liu X.Y."/>
            <person name="Zhou J.W."/>
            <person name="Li R.Q."/>
            <person name="Yang K.Y."/>
            <person name="Li J."/>
            <person name="Li M."/>
            <person name="Law P.T.W."/>
            <person name="Wu Y.L."/>
            <person name="Cai Z.L."/>
            <person name="Qin H."/>
            <person name="Bao Y."/>
            <person name="Leung R.K.K."/>
            <person name="Ng P.K.S."/>
            <person name="Zou J."/>
            <person name="Zhong X.J."/>
            <person name="Ran P.X."/>
            <person name="Zhong N.S."/>
            <person name="Liu Z.G."/>
            <person name="Tsui S.K.W."/>
        </authorList>
    </citation>
    <scope>NUCLEOTIDE SEQUENCE</scope>
    <source>
        <strain evidence="2">Derf</strain>
        <tissue evidence="2">Whole organism</tissue>
    </source>
</reference>